<dbReference type="InterPro" id="IPR027359">
    <property type="entry name" value="Volt_channel_dom_sf"/>
</dbReference>
<dbReference type="Proteomes" id="UP000220214">
    <property type="component" value="Chromosome 14"/>
</dbReference>
<dbReference type="Proteomes" id="UP000069549">
    <property type="component" value="Chromosome 14"/>
</dbReference>
<dbReference type="InterPro" id="IPR047871">
    <property type="entry name" value="K_chnl_Slo-like"/>
</dbReference>
<accession>A0A122IZ54</accession>
<dbReference type="PANTHER" id="PTHR10027:SF10">
    <property type="entry name" value="SLOWPOKE 2, ISOFORM D"/>
    <property type="match status" value="1"/>
</dbReference>
<evidence type="ECO:0000256" key="12">
    <source>
        <dbReference type="SAM" id="Coils"/>
    </source>
</evidence>
<evidence type="ECO:0000313" key="18">
    <source>
        <dbReference type="EMBL" id="SCN28600.1"/>
    </source>
</evidence>
<organism evidence="16 21">
    <name type="scientific">Plasmodium berghei</name>
    <dbReference type="NCBI Taxonomy" id="5821"/>
    <lineage>
        <taxon>Eukaryota</taxon>
        <taxon>Sar</taxon>
        <taxon>Alveolata</taxon>
        <taxon>Apicomplexa</taxon>
        <taxon>Aconoidasida</taxon>
        <taxon>Haemosporida</taxon>
        <taxon>Plasmodiidae</taxon>
        <taxon>Plasmodium</taxon>
        <taxon>Plasmodium (Vinckeia)</taxon>
    </lineage>
</organism>
<evidence type="ECO:0000313" key="20">
    <source>
        <dbReference type="EMBL" id="SCO64348.1"/>
    </source>
</evidence>
<feature type="transmembrane region" description="Helical" evidence="13">
    <location>
        <begin position="734"/>
        <end position="757"/>
    </location>
</feature>
<evidence type="ECO:0000256" key="5">
    <source>
        <dbReference type="ARBA" id="ARBA00022826"/>
    </source>
</evidence>
<dbReference type="EMBL" id="LT608150">
    <property type="protein sequence ID" value="SCM26717.1"/>
    <property type="molecule type" value="Genomic_DNA"/>
</dbReference>
<evidence type="ECO:0000313" key="25">
    <source>
        <dbReference type="Proteomes" id="UP000516480"/>
    </source>
</evidence>
<keyword evidence="7 13" id="KW-1133">Transmembrane helix</keyword>
<reference evidence="16 21" key="1">
    <citation type="submission" date="2016-02" db="EMBL/GenBank/DDBJ databases">
        <authorList>
            <consortium name="Pathogen Informatics"/>
        </authorList>
    </citation>
    <scope>NUCLEOTIDE SEQUENCE [LARGE SCALE GENOMIC DNA]</scope>
    <source>
        <strain evidence="16 21">K173</strain>
        <strain evidence="17 25">NK65 ny</strain>
        <strain evidence="18 24">NK65e</strain>
        <strain evidence="20 22">SP11 Antwerpcl1</strain>
        <strain evidence="19 23">SP11 RLL</strain>
    </source>
</reference>
<dbReference type="Pfam" id="PF07885">
    <property type="entry name" value="Ion_trans_2"/>
    <property type="match status" value="1"/>
</dbReference>
<keyword evidence="3" id="KW-0633">Potassium transport</keyword>
<evidence type="ECO:0000256" key="11">
    <source>
        <dbReference type="ARBA" id="ARBA00034430"/>
    </source>
</evidence>
<evidence type="ECO:0000256" key="1">
    <source>
        <dbReference type="ARBA" id="ARBA00004141"/>
    </source>
</evidence>
<keyword evidence="5" id="KW-0631">Potassium channel</keyword>
<dbReference type="Proteomes" id="UP000219860">
    <property type="component" value="Chromosome 14"/>
</dbReference>
<evidence type="ECO:0000256" key="8">
    <source>
        <dbReference type="ARBA" id="ARBA00023065"/>
    </source>
</evidence>
<feature type="domain" description="RCK N-terminal" evidence="15">
    <location>
        <begin position="1587"/>
        <end position="1677"/>
    </location>
</feature>
<evidence type="ECO:0000313" key="16">
    <source>
        <dbReference type="EMBL" id="CXJ23246.1"/>
    </source>
</evidence>
<keyword evidence="2" id="KW-0813">Transport</keyword>
<feature type="transmembrane region" description="Helical" evidence="13">
    <location>
        <begin position="598"/>
        <end position="621"/>
    </location>
</feature>
<evidence type="ECO:0000256" key="9">
    <source>
        <dbReference type="ARBA" id="ARBA00023136"/>
    </source>
</evidence>
<comment type="subcellular location">
    <subcellularLocation>
        <location evidence="1">Membrane</location>
        <topology evidence="1">Multi-pass membrane protein</topology>
    </subcellularLocation>
</comment>
<evidence type="ECO:0000313" key="19">
    <source>
        <dbReference type="EMBL" id="SCO62788.1"/>
    </source>
</evidence>
<evidence type="ECO:0000256" key="13">
    <source>
        <dbReference type="SAM" id="Phobius"/>
    </source>
</evidence>
<dbReference type="GO" id="GO:0016020">
    <property type="term" value="C:membrane"/>
    <property type="evidence" value="ECO:0007669"/>
    <property type="project" value="UniProtKB-SubCell"/>
</dbReference>
<evidence type="ECO:0000259" key="14">
    <source>
        <dbReference type="Pfam" id="PF07885"/>
    </source>
</evidence>
<name>A0A122IZ54_PLABE</name>
<dbReference type="Proteomes" id="UP000516480">
    <property type="component" value="Chromosome 14"/>
</dbReference>
<evidence type="ECO:0000256" key="4">
    <source>
        <dbReference type="ARBA" id="ARBA00022692"/>
    </source>
</evidence>
<keyword evidence="9 13" id="KW-0472">Membrane</keyword>
<feature type="transmembrane region" description="Helical" evidence="13">
    <location>
        <begin position="798"/>
        <end position="817"/>
    </location>
</feature>
<evidence type="ECO:0000256" key="7">
    <source>
        <dbReference type="ARBA" id="ARBA00022989"/>
    </source>
</evidence>
<evidence type="ECO:0000313" key="23">
    <source>
        <dbReference type="Proteomes" id="UP000219974"/>
    </source>
</evidence>
<dbReference type="Gene3D" id="1.10.287.70">
    <property type="match status" value="1"/>
</dbReference>
<proteinExistence type="predicted"/>
<feature type="transmembrane region" description="Helical" evidence="13">
    <location>
        <begin position="176"/>
        <end position="204"/>
    </location>
</feature>
<feature type="transmembrane region" description="Helical" evidence="13">
    <location>
        <begin position="144"/>
        <end position="164"/>
    </location>
</feature>
<evidence type="ECO:0000256" key="6">
    <source>
        <dbReference type="ARBA" id="ARBA00022958"/>
    </source>
</evidence>
<dbReference type="OrthoDB" id="433309at2759"/>
<dbReference type="Pfam" id="PF22614">
    <property type="entry name" value="Slo-like_RCK"/>
    <property type="match status" value="1"/>
</dbReference>
<dbReference type="InterPro" id="IPR013099">
    <property type="entry name" value="K_chnl_dom"/>
</dbReference>
<evidence type="ECO:0000256" key="2">
    <source>
        <dbReference type="ARBA" id="ARBA00022448"/>
    </source>
</evidence>
<dbReference type="Proteomes" id="UP000219974">
    <property type="component" value="Chromosome 14"/>
</dbReference>
<feature type="transmembrane region" description="Helical" evidence="13">
    <location>
        <begin position="769"/>
        <end position="786"/>
    </location>
</feature>
<keyword evidence="4 13" id="KW-0812">Transmembrane</keyword>
<dbReference type="OMA" id="ICPSIIY"/>
<evidence type="ECO:0000259" key="15">
    <source>
        <dbReference type="Pfam" id="PF22614"/>
    </source>
</evidence>
<keyword evidence="6" id="KW-0630">Potassium</keyword>
<comment type="catalytic activity">
    <reaction evidence="11">
        <text>K(+)(in) = K(+)(out)</text>
        <dbReference type="Rhea" id="RHEA:29463"/>
        <dbReference type="ChEBI" id="CHEBI:29103"/>
    </reaction>
</comment>
<feature type="coiled-coil region" evidence="12">
    <location>
        <begin position="1562"/>
        <end position="1589"/>
    </location>
</feature>
<dbReference type="GO" id="GO:0005267">
    <property type="term" value="F:potassium channel activity"/>
    <property type="evidence" value="ECO:0007669"/>
    <property type="project" value="UniProtKB-KW"/>
</dbReference>
<keyword evidence="8" id="KW-0406">Ion transport</keyword>
<keyword evidence="12" id="KW-0175">Coiled coil</keyword>
<dbReference type="EMBL" id="LT608262">
    <property type="protein sequence ID" value="SCO64348.1"/>
    <property type="molecule type" value="Genomic_DNA"/>
</dbReference>
<dbReference type="VEuPathDB" id="PlasmoDB:PBANKA_1442000"/>
<dbReference type="InterPro" id="IPR003148">
    <property type="entry name" value="RCK_N"/>
</dbReference>
<feature type="transmembrane region" description="Helical" evidence="13">
    <location>
        <begin position="641"/>
        <end position="663"/>
    </location>
</feature>
<gene>
    <name evidence="16" type="primary">KCh1</name>
    <name evidence="16" type="ORF">PBK173_000469700</name>
    <name evidence="18" type="ORF">PBNK65E_000459700</name>
    <name evidence="17" type="ORF">PBNK65NY_000458500</name>
    <name evidence="20" type="ORF">PBSP11A_000459400</name>
    <name evidence="19" type="ORF">PBSP11RLL_000458800</name>
</gene>
<protein>
    <submittedName>
        <fullName evidence="16">Potassium channel</fullName>
    </submittedName>
</protein>
<keyword evidence="10 16" id="KW-0407">Ion channel</keyword>
<evidence type="ECO:0000313" key="24">
    <source>
        <dbReference type="Proteomes" id="UP000220214"/>
    </source>
</evidence>
<dbReference type="EMBL" id="LT608278">
    <property type="protein sequence ID" value="SCO62788.1"/>
    <property type="molecule type" value="Genomic_DNA"/>
</dbReference>
<sequence length="1936" mass="228142">MFANKTEKRNVQNKHKYIDGGKLSKDKDKIDETGSNTEKYIKIDNASKKEIIIFSKNSELIDNKKIKEINENGYNKLKINTHDEFNITKKKMKNSNDNIIYNSPNSKIKVVSNNNFKDRKKGMNHKKKKGISINQITLFKIHNYIYKTFVFLLCLFIVILVLYASIDISQNYGPIIILYIIMLEFGSMLISYILLQFPFFYLILKNMFTRTSNINKYSHQYSPLYYENPSDSDDKDSIDVKRRETKQRRKTFGFFNLNNIDHNKYSIKKNILPTKLKVYNKEESDKYEYGNLNHVLNTNLSNTKSRSADEAENYIIEDTNMNHNGENVNNKSKKGNQPIKIRNHKRENIYLDDCNMWIRNSIKKSRVKGNFNLTRSLSFNIKLSENNVILNDSRNIDNLRIYLNHRSSKYEKKKNQIKPLKLFAYNKYAPLTFSTPYKYNVPSDIFKTNTGESKILSAEISESSNDVNGLLHKNNDKSYSEEKYHLDKRKTDNEFYTGKSAILFSNKHTKQYMRKKTFMYDDLDSLNIYKNKKHNRKNKKKSIFCKIKCFNKIKNILFFFVNYNIKSSKTQNTMLLFFRGLTLYIKHQFIQHLSYEPVWIIAILIRIILWCIVWLWAAGYMTRPPKNYKINAWNMKSIPPLYGYIECTFQWCGVLDYLFGLYFSNNKLKYIFSFFSLIDFITTPVSSFIMNFLWQNDYHQTYWFLILGPLRFLRLVRAESTMSSCFFWLSDVKIIIIGIIILSLAILFTFSGIMYILEAPDIERQFISPLDFVYFGVITMSTVGYGDYTPVTPAGKCLTMFIIVTCFTFVGAQLKRLKEAMFSPKTIMGIIPKPDDDYILILGPVSPIQLLYICKGINNSFPNSVESIFLFTPLPVIIYRYVYGSIIKNTNIKICINGGNECFICPSIIYDAVINARALYILNNVDSEKYTLLNQQIFLASNNFNFNNNDKNQRIRPEDILHNNIINKFTGDKKKTWKFTDIYSEHKNQINKNNMLNLEMNINVNDSHMIREKDDQECILRFIGTYNISNALIPITVQLSNNTYEELIKSMNVYNYISIEELKYALLAKSINCKGLFFLIINFFYKPKAVKSLKKYIIDLRLLMYNNILKKKNHKKINSTNIKIKTFNELSSSHSENKLSDTSSMINYKSKSRVNYKMVKGTKNEFIRNQNYNINSIYYANNDNMHNEQNNNINDDDDAFKMIGCENDDNFLYNSYRNTYGINNNIQHYKSNSSKSFYNNKKSGNYNEGNTSFSKTVGSMNSSQDVPSKNYYNILEKISLNMYYYLEGLKYNIYRFQFPECMRGFLFQTASEYLYQKHGAFLIGIITINKEIFLNPIDYIIGEENKYYYTSAFSGIILTTSLDNLIKLSSIKYISKKVSEYNQRRINERRKRYAKNTVSTDGENGYSKDLGFSEKNNNNYENIEKNKNIDKWQNSIISKQNTSIMHREDNKINKLDKSIEQNTNIYKINDKDNTDNNEDKNSKINKNNSNFKMEIISKKNKLILYNFVLGIYEVDNYVSAYRDIFDDKRKPLLLICGWPDNIHMLLKHLKINIYKTMKYKKKNRIQNGNDEYNNNNDKINRNYRSYGDRMKYNIIILSIHVPKFNYENDLLDFSNNTAFIRGSSMDSTNLIKGGIFYAKRIIILNSNHSLFVDKDAYRIDNEVIIIKNVIYQLYNNIFKNKKIYLEIIKKIFKKEYTDKYINEKIIFDTNIENNNKHDEFQNDSYTSNSDSENKMVNKQKNKINYNIFNVNKNPYIICLIKNSESLEYIDGSINLSYENYNDNEKMNKIWENCGEYIYTFELVSANIFVDEMLHNLVSFSLPISKYAIEYSVIYSLIGININEYSKNVNMFHKNLKLSTGHVLIIPIPSYFYKKPFYRCFFYLLHKKKYLCIGILRYINISPLRNISRKLFILSCPSRTMKIEHYDQAYVIAYNTV</sequence>
<dbReference type="PANTHER" id="PTHR10027">
    <property type="entry name" value="CALCIUM-ACTIVATED POTASSIUM CHANNEL ALPHA CHAIN"/>
    <property type="match status" value="1"/>
</dbReference>
<dbReference type="EMBL" id="LT160034">
    <property type="protein sequence ID" value="CXJ23246.1"/>
    <property type="molecule type" value="Genomic_DNA"/>
</dbReference>
<evidence type="ECO:0000313" key="21">
    <source>
        <dbReference type="Proteomes" id="UP000069549"/>
    </source>
</evidence>
<dbReference type="SUPFAM" id="SSF81324">
    <property type="entry name" value="Voltage-gated potassium channels"/>
    <property type="match status" value="1"/>
</dbReference>
<evidence type="ECO:0000313" key="22">
    <source>
        <dbReference type="Proteomes" id="UP000219860"/>
    </source>
</evidence>
<evidence type="ECO:0000256" key="10">
    <source>
        <dbReference type="ARBA" id="ARBA00023303"/>
    </source>
</evidence>
<dbReference type="Gene3D" id="1.20.120.350">
    <property type="entry name" value="Voltage-gated potassium channels. Chain C"/>
    <property type="match status" value="1"/>
</dbReference>
<dbReference type="EMBL" id="LT614640">
    <property type="protein sequence ID" value="SCN28600.1"/>
    <property type="molecule type" value="Genomic_DNA"/>
</dbReference>
<feature type="transmembrane region" description="Helical" evidence="13">
    <location>
        <begin position="670"/>
        <end position="694"/>
    </location>
</feature>
<evidence type="ECO:0000256" key="3">
    <source>
        <dbReference type="ARBA" id="ARBA00022538"/>
    </source>
</evidence>
<feature type="domain" description="Potassium channel" evidence="14">
    <location>
        <begin position="744"/>
        <end position="821"/>
    </location>
</feature>
<evidence type="ECO:0000313" key="17">
    <source>
        <dbReference type="EMBL" id="SCM26717.1"/>
    </source>
</evidence>